<evidence type="ECO:0000256" key="7">
    <source>
        <dbReference type="ARBA" id="ARBA00022695"/>
    </source>
</evidence>
<dbReference type="PANTHER" id="PTHR22749:SF6">
    <property type="entry name" value="RIBOFLAVIN KINASE"/>
    <property type="match status" value="1"/>
</dbReference>
<evidence type="ECO:0000256" key="1">
    <source>
        <dbReference type="ARBA" id="ARBA00002121"/>
    </source>
</evidence>
<evidence type="ECO:0000256" key="6">
    <source>
        <dbReference type="ARBA" id="ARBA00022679"/>
    </source>
</evidence>
<keyword evidence="9 15" id="KW-0418">Kinase</keyword>
<dbReference type="InterPro" id="IPR002606">
    <property type="entry name" value="Riboflavin_kinase_bac"/>
</dbReference>
<dbReference type="SMART" id="SM00904">
    <property type="entry name" value="Flavokinase"/>
    <property type="match status" value="1"/>
</dbReference>
<dbReference type="GO" id="GO:0009398">
    <property type="term" value="P:FMN biosynthetic process"/>
    <property type="evidence" value="ECO:0007669"/>
    <property type="project" value="UniProtKB-UniRule"/>
</dbReference>
<dbReference type="Gene3D" id="2.40.30.30">
    <property type="entry name" value="Riboflavin kinase-like"/>
    <property type="match status" value="1"/>
</dbReference>
<dbReference type="RefSeq" id="WP_091813667.1">
    <property type="nucleotide sequence ID" value="NZ_FOCW01000001.1"/>
</dbReference>
<evidence type="ECO:0000256" key="12">
    <source>
        <dbReference type="ARBA" id="ARBA00023268"/>
    </source>
</evidence>
<dbReference type="NCBIfam" id="NF004159">
    <property type="entry name" value="PRK05627.1-2"/>
    <property type="match status" value="1"/>
</dbReference>
<evidence type="ECO:0000256" key="3">
    <source>
        <dbReference type="ARBA" id="ARBA00005201"/>
    </source>
</evidence>
<evidence type="ECO:0000256" key="8">
    <source>
        <dbReference type="ARBA" id="ARBA00022741"/>
    </source>
</evidence>
<evidence type="ECO:0000256" key="2">
    <source>
        <dbReference type="ARBA" id="ARBA00004726"/>
    </source>
</evidence>
<dbReference type="SUPFAM" id="SSF82114">
    <property type="entry name" value="Riboflavin kinase-like"/>
    <property type="match status" value="1"/>
</dbReference>
<proteinExistence type="inferred from homology"/>
<keyword evidence="5 15" id="KW-0288">FMN</keyword>
<dbReference type="InterPro" id="IPR023465">
    <property type="entry name" value="Riboflavin_kinase_dom_sf"/>
</dbReference>
<dbReference type="SUPFAM" id="SSF52374">
    <property type="entry name" value="Nucleotidylyl transferase"/>
    <property type="match status" value="1"/>
</dbReference>
<comment type="catalytic activity">
    <reaction evidence="13 15">
        <text>riboflavin + ATP = FMN + ADP + H(+)</text>
        <dbReference type="Rhea" id="RHEA:14357"/>
        <dbReference type="ChEBI" id="CHEBI:15378"/>
        <dbReference type="ChEBI" id="CHEBI:30616"/>
        <dbReference type="ChEBI" id="CHEBI:57986"/>
        <dbReference type="ChEBI" id="CHEBI:58210"/>
        <dbReference type="ChEBI" id="CHEBI:456216"/>
        <dbReference type="EC" id="2.7.1.26"/>
    </reaction>
</comment>
<sequence>MKIFRGFRHSQLAPHCALTIGNFDGVHRGHQAMLALLRNEARHRGLPSCALTFEPHPRDFFAEKFKKPELAPARIATLRDKLSELANNGIDQTVIIPFNEQLASLPAEEFIRQVLVEGLGAQYVLVGDDFRFGAGRTGDYAMLDAAGRVQGFEVSRMNSYEISRLTLPGEAAPAQPGIRVSSTEVREALSLGDMEEVTRLLGRPYSVSGHVVHGRKLGRSLDFPTLNLRFSHWKPAASGIFVVQVHGLTQDGRPLPGVANMGIRPSLDPNDVNGGRVLLETFCLEWPQELGREGGYGKIIRVELLHKLHDERKYDGLAALQEGIAQDCADARAWFAARHSETRRQTTRDRI</sequence>
<name>A0A1H8E9D7_9BURK</name>
<dbReference type="STRING" id="1121117.SAMN02745977_00608"/>
<dbReference type="PANTHER" id="PTHR22749">
    <property type="entry name" value="RIBOFLAVIN KINASE/FMN ADENYLYLTRANSFERASE"/>
    <property type="match status" value="1"/>
</dbReference>
<evidence type="ECO:0000256" key="9">
    <source>
        <dbReference type="ARBA" id="ARBA00022777"/>
    </source>
</evidence>
<keyword evidence="18" id="KW-1185">Reference proteome</keyword>
<dbReference type="InterPro" id="IPR023468">
    <property type="entry name" value="Riboflavin_kinase"/>
</dbReference>
<comment type="pathway">
    <text evidence="3 15">Cofactor biosynthesis; FMN biosynthesis; FMN from riboflavin (ATP route): step 1/1.</text>
</comment>
<dbReference type="AlphaFoldDB" id="A0A1H8E9D7"/>
<dbReference type="EC" id="2.7.1.26" evidence="15"/>
<evidence type="ECO:0000256" key="5">
    <source>
        <dbReference type="ARBA" id="ARBA00022643"/>
    </source>
</evidence>
<evidence type="ECO:0000259" key="16">
    <source>
        <dbReference type="SMART" id="SM00904"/>
    </source>
</evidence>
<keyword evidence="10 15" id="KW-0274">FAD</keyword>
<keyword evidence="6 15" id="KW-0808">Transferase</keyword>
<protein>
    <recommendedName>
        <fullName evidence="15">Riboflavin biosynthesis protein</fullName>
    </recommendedName>
    <domain>
        <recommendedName>
            <fullName evidence="15">Riboflavin kinase</fullName>
            <ecNumber evidence="15">2.7.1.26</ecNumber>
        </recommendedName>
        <alternativeName>
            <fullName evidence="15">Flavokinase</fullName>
        </alternativeName>
    </domain>
    <domain>
        <recommendedName>
            <fullName evidence="15">FMN adenylyltransferase</fullName>
            <ecNumber evidence="15">2.7.7.2</ecNumber>
        </recommendedName>
        <alternativeName>
            <fullName evidence="15">FAD pyrophosphorylase</fullName>
        </alternativeName>
        <alternativeName>
            <fullName evidence="15">FAD synthase</fullName>
        </alternativeName>
    </domain>
</protein>
<evidence type="ECO:0000313" key="18">
    <source>
        <dbReference type="Proteomes" id="UP000199531"/>
    </source>
</evidence>
<dbReference type="UniPathway" id="UPA00277">
    <property type="reaction ID" value="UER00407"/>
</dbReference>
<dbReference type="OrthoDB" id="9803667at2"/>
<dbReference type="Proteomes" id="UP000199531">
    <property type="component" value="Unassembled WGS sequence"/>
</dbReference>
<dbReference type="Gene3D" id="3.40.50.620">
    <property type="entry name" value="HUPs"/>
    <property type="match status" value="1"/>
</dbReference>
<comment type="pathway">
    <text evidence="2 15">Cofactor biosynthesis; FAD biosynthesis; FAD from FMN: step 1/1.</text>
</comment>
<dbReference type="UniPathway" id="UPA00276">
    <property type="reaction ID" value="UER00406"/>
</dbReference>
<dbReference type="GO" id="GO:0005524">
    <property type="term" value="F:ATP binding"/>
    <property type="evidence" value="ECO:0007669"/>
    <property type="project" value="UniProtKB-UniRule"/>
</dbReference>
<accession>A0A1H8E9D7</accession>
<keyword evidence="11 15" id="KW-0067">ATP-binding</keyword>
<comment type="catalytic activity">
    <reaction evidence="14 15">
        <text>FMN + ATP + H(+) = FAD + diphosphate</text>
        <dbReference type="Rhea" id="RHEA:17237"/>
        <dbReference type="ChEBI" id="CHEBI:15378"/>
        <dbReference type="ChEBI" id="CHEBI:30616"/>
        <dbReference type="ChEBI" id="CHEBI:33019"/>
        <dbReference type="ChEBI" id="CHEBI:57692"/>
        <dbReference type="ChEBI" id="CHEBI:58210"/>
        <dbReference type="EC" id="2.7.7.2"/>
    </reaction>
</comment>
<evidence type="ECO:0000256" key="4">
    <source>
        <dbReference type="ARBA" id="ARBA00022630"/>
    </source>
</evidence>
<evidence type="ECO:0000256" key="13">
    <source>
        <dbReference type="ARBA" id="ARBA00047880"/>
    </source>
</evidence>
<evidence type="ECO:0000256" key="10">
    <source>
        <dbReference type="ARBA" id="ARBA00022827"/>
    </source>
</evidence>
<dbReference type="Pfam" id="PF01687">
    <property type="entry name" value="Flavokinase"/>
    <property type="match status" value="1"/>
</dbReference>
<dbReference type="EC" id="2.7.7.2" evidence="15"/>
<comment type="similarity">
    <text evidence="15">Belongs to the ribF family.</text>
</comment>
<comment type="function">
    <text evidence="1">Catalyzes the phosphorylation of riboflavin to FMN followed by the adenylation of FMN to FAD.</text>
</comment>
<dbReference type="GO" id="GO:0008531">
    <property type="term" value="F:riboflavin kinase activity"/>
    <property type="evidence" value="ECO:0007669"/>
    <property type="project" value="UniProtKB-UniRule"/>
</dbReference>
<evidence type="ECO:0000256" key="15">
    <source>
        <dbReference type="PIRNR" id="PIRNR004491"/>
    </source>
</evidence>
<dbReference type="GO" id="GO:0009231">
    <property type="term" value="P:riboflavin biosynthetic process"/>
    <property type="evidence" value="ECO:0007669"/>
    <property type="project" value="InterPro"/>
</dbReference>
<keyword evidence="4 15" id="KW-0285">Flavoprotein</keyword>
<reference evidence="17 18" key="1">
    <citation type="submission" date="2016-10" db="EMBL/GenBank/DDBJ databases">
        <authorList>
            <person name="de Groot N.N."/>
        </authorList>
    </citation>
    <scope>NUCLEOTIDE SEQUENCE [LARGE SCALE GENOMIC DNA]</scope>
    <source>
        <strain evidence="17 18">DSM 15123</strain>
    </source>
</reference>
<gene>
    <name evidence="17" type="ORF">SAMN02745977_00608</name>
</gene>
<feature type="domain" description="Riboflavin kinase" evidence="16">
    <location>
        <begin position="200"/>
        <end position="336"/>
    </location>
</feature>
<dbReference type="FunFam" id="3.40.50.620:FF:000021">
    <property type="entry name" value="Riboflavin biosynthesis protein"/>
    <property type="match status" value="1"/>
</dbReference>
<keyword evidence="12" id="KW-0511">Multifunctional enzyme</keyword>
<evidence type="ECO:0000256" key="11">
    <source>
        <dbReference type="ARBA" id="ARBA00022840"/>
    </source>
</evidence>
<dbReference type="InterPro" id="IPR015864">
    <property type="entry name" value="FAD_synthase"/>
</dbReference>
<dbReference type="NCBIfam" id="TIGR00083">
    <property type="entry name" value="ribF"/>
    <property type="match status" value="1"/>
</dbReference>
<dbReference type="InterPro" id="IPR015865">
    <property type="entry name" value="Riboflavin_kinase_bac/euk"/>
</dbReference>
<dbReference type="EMBL" id="FOCW01000001">
    <property type="protein sequence ID" value="SEN16010.1"/>
    <property type="molecule type" value="Genomic_DNA"/>
</dbReference>
<keyword evidence="8 15" id="KW-0547">Nucleotide-binding</keyword>
<organism evidence="17 18">
    <name type="scientific">Brachymonas denitrificans DSM 15123</name>
    <dbReference type="NCBI Taxonomy" id="1121117"/>
    <lineage>
        <taxon>Bacteria</taxon>
        <taxon>Pseudomonadati</taxon>
        <taxon>Pseudomonadota</taxon>
        <taxon>Betaproteobacteria</taxon>
        <taxon>Burkholderiales</taxon>
        <taxon>Comamonadaceae</taxon>
        <taxon>Brachymonas</taxon>
    </lineage>
</organism>
<dbReference type="InterPro" id="IPR014729">
    <property type="entry name" value="Rossmann-like_a/b/a_fold"/>
</dbReference>
<keyword evidence="7 15" id="KW-0548">Nucleotidyltransferase</keyword>
<dbReference type="NCBIfam" id="NF004163">
    <property type="entry name" value="PRK05627.1-6"/>
    <property type="match status" value="1"/>
</dbReference>
<dbReference type="GO" id="GO:0006747">
    <property type="term" value="P:FAD biosynthetic process"/>
    <property type="evidence" value="ECO:0007669"/>
    <property type="project" value="UniProtKB-UniRule"/>
</dbReference>
<dbReference type="Pfam" id="PF06574">
    <property type="entry name" value="FAD_syn"/>
    <property type="match status" value="1"/>
</dbReference>
<dbReference type="GO" id="GO:0003919">
    <property type="term" value="F:FMN adenylyltransferase activity"/>
    <property type="evidence" value="ECO:0007669"/>
    <property type="project" value="UniProtKB-UniRule"/>
</dbReference>
<evidence type="ECO:0000256" key="14">
    <source>
        <dbReference type="ARBA" id="ARBA00049494"/>
    </source>
</evidence>
<dbReference type="PIRSF" id="PIRSF004491">
    <property type="entry name" value="FAD_Synth"/>
    <property type="match status" value="1"/>
</dbReference>
<evidence type="ECO:0000313" key="17">
    <source>
        <dbReference type="EMBL" id="SEN16010.1"/>
    </source>
</evidence>
<dbReference type="CDD" id="cd02064">
    <property type="entry name" value="FAD_synthetase_N"/>
    <property type="match status" value="1"/>
</dbReference>